<dbReference type="RefSeq" id="WP_070047751.1">
    <property type="nucleotide sequence ID" value="NZ_CBCSDO010000011.1"/>
</dbReference>
<dbReference type="STRING" id="1628148.BI198_00345"/>
<evidence type="ECO:0000313" key="2">
    <source>
        <dbReference type="Proteomes" id="UP000242258"/>
    </source>
</evidence>
<reference evidence="2" key="1">
    <citation type="submission" date="2016-09" db="EMBL/GenBank/DDBJ databases">
        <authorList>
            <person name="Wan X."/>
            <person name="Hou S."/>
        </authorList>
    </citation>
    <scope>NUCLEOTIDE SEQUENCE [LARGE SCALE GENOMIC DNA]</scope>
    <source>
        <strain evidence="2">KH87</strain>
    </source>
</reference>
<dbReference type="EMBL" id="MKEK01000001">
    <property type="protein sequence ID" value="OEY68184.1"/>
    <property type="molecule type" value="Genomic_DNA"/>
</dbReference>
<dbReference type="AlphaFoldDB" id="A0A1E7Q1U8"/>
<name>A0A1E7Q1U8_9GAMM</name>
<gene>
    <name evidence="1" type="ORF">BI198_00345</name>
</gene>
<evidence type="ECO:0000313" key="1">
    <source>
        <dbReference type="EMBL" id="OEY68184.1"/>
    </source>
</evidence>
<sequence length="162" mass="18412">MDRRQFILSGIALGAASSLGIYGWNSSFDENSDNRDLVLSALLPALLYAALPEDTTMAVQVNRTKAAISDFMPYLAKRQQQELQQLFNLLANQVTQLALTGHLTAISELTMSQRWQLLANWRDSYLALLQQAYHGLRELLFAAYYGQPEHWQAINYTAPRYR</sequence>
<protein>
    <recommendedName>
        <fullName evidence="3">TAT leader-containing periplasmic protein</fullName>
    </recommendedName>
</protein>
<proteinExistence type="predicted"/>
<organism evidence="1 2">
    <name type="scientific">Rheinheimera salexigens</name>
    <dbReference type="NCBI Taxonomy" id="1628148"/>
    <lineage>
        <taxon>Bacteria</taxon>
        <taxon>Pseudomonadati</taxon>
        <taxon>Pseudomonadota</taxon>
        <taxon>Gammaproteobacteria</taxon>
        <taxon>Chromatiales</taxon>
        <taxon>Chromatiaceae</taxon>
        <taxon>Rheinheimera</taxon>
    </lineage>
</organism>
<dbReference type="Proteomes" id="UP000242258">
    <property type="component" value="Unassembled WGS sequence"/>
</dbReference>
<keyword evidence="2" id="KW-1185">Reference proteome</keyword>
<accession>A0A1E7Q1U8</accession>
<comment type="caution">
    <text evidence="1">The sequence shown here is derived from an EMBL/GenBank/DDBJ whole genome shotgun (WGS) entry which is preliminary data.</text>
</comment>
<dbReference type="OrthoDB" id="5771486at2"/>
<evidence type="ECO:0008006" key="3">
    <source>
        <dbReference type="Google" id="ProtNLM"/>
    </source>
</evidence>